<evidence type="ECO:0000256" key="1">
    <source>
        <dbReference type="SAM" id="Phobius"/>
    </source>
</evidence>
<accession>A0A1I6Y4L2</accession>
<keyword evidence="1" id="KW-0472">Membrane</keyword>
<proteinExistence type="predicted"/>
<gene>
    <name evidence="2" type="ORF">SAMN05192562_101336</name>
</gene>
<sequence>MIILELTMIAVLLVIIAFSFYKHFKAVQSRNVGNIKKYHRR</sequence>
<dbReference type="EMBL" id="FPAU01000001">
    <property type="protein sequence ID" value="SFT45282.1"/>
    <property type="molecule type" value="Genomic_DNA"/>
</dbReference>
<keyword evidence="3" id="KW-1185">Reference proteome</keyword>
<evidence type="ECO:0000313" key="2">
    <source>
        <dbReference type="EMBL" id="SFT45282.1"/>
    </source>
</evidence>
<keyword evidence="1" id="KW-1133">Transmembrane helix</keyword>
<keyword evidence="1" id="KW-0812">Transmembrane</keyword>
<reference evidence="3" key="1">
    <citation type="submission" date="2016-10" db="EMBL/GenBank/DDBJ databases">
        <authorList>
            <person name="Varghese N."/>
            <person name="Submissions S."/>
        </authorList>
    </citation>
    <scope>NUCLEOTIDE SEQUENCE [LARGE SCALE GENOMIC DNA]</scope>
    <source>
        <strain evidence="3">Ah-143</strain>
    </source>
</reference>
<dbReference type="Proteomes" id="UP000199187">
    <property type="component" value="Unassembled WGS sequence"/>
</dbReference>
<name>A0A1I6Y4L2_9ENTR</name>
<feature type="transmembrane region" description="Helical" evidence="1">
    <location>
        <begin position="6"/>
        <end position="24"/>
    </location>
</feature>
<protein>
    <submittedName>
        <fullName evidence="2">Uncharacterized protein</fullName>
    </submittedName>
</protein>
<evidence type="ECO:0000313" key="3">
    <source>
        <dbReference type="Proteomes" id="UP000199187"/>
    </source>
</evidence>
<organism evidence="2 3">
    <name type="scientific">Kosakonia arachidis</name>
    <dbReference type="NCBI Taxonomy" id="551989"/>
    <lineage>
        <taxon>Bacteria</taxon>
        <taxon>Pseudomonadati</taxon>
        <taxon>Pseudomonadota</taxon>
        <taxon>Gammaproteobacteria</taxon>
        <taxon>Enterobacterales</taxon>
        <taxon>Enterobacteriaceae</taxon>
        <taxon>Kosakonia</taxon>
    </lineage>
</organism>
<dbReference type="AlphaFoldDB" id="A0A1I6Y4L2"/>